<comment type="caution">
    <text evidence="1">The sequence shown here is derived from an EMBL/GenBank/DDBJ whole genome shotgun (WGS) entry which is preliminary data.</text>
</comment>
<evidence type="ECO:0000313" key="2">
    <source>
        <dbReference type="Proteomes" id="UP000568050"/>
    </source>
</evidence>
<reference evidence="1 2" key="1">
    <citation type="submission" date="2020-08" db="EMBL/GenBank/DDBJ databases">
        <title>Sequencing the genomes of 1000 actinobacteria strains.</title>
        <authorList>
            <person name="Klenk H.-P."/>
        </authorList>
    </citation>
    <scope>NUCLEOTIDE SEQUENCE [LARGE SCALE GENOMIC DNA]</scope>
    <source>
        <strain evidence="1 2">DSM 23040</strain>
    </source>
</reference>
<protein>
    <submittedName>
        <fullName evidence="1">Uncharacterized protein</fullName>
    </submittedName>
</protein>
<gene>
    <name evidence="1" type="ORF">FHX50_002237</name>
</gene>
<evidence type="ECO:0000313" key="1">
    <source>
        <dbReference type="EMBL" id="MBB3023931.1"/>
    </source>
</evidence>
<dbReference type="AlphaFoldDB" id="A0A839R0V0"/>
<name>A0A839R0V0_9MICO</name>
<keyword evidence="2" id="KW-1185">Reference proteome</keyword>
<accession>A0A839R0V0</accession>
<sequence>MHNFAQLAFITSQAAIARLWSRVAFQVRQDQLELVRDHATWVQMQLQTLSVIAMTAARLHKTEEVVEVALFSETVLQMGNEETLCDVATQNALRTIRDVLHLCLPDSSPGRARRALKALDALVPLGAPEPAVSGAGNTLLNKLHTERMTALLLVERSAWQAGVDTVLSAANQALEEGALVDQLVDGLLDVGLELMIEASKRPLETPELLIASAVRLVVWLDENSAALDESNHQYRFAILRAFTEEGPGPLSDVIGKLPPPKQRTHQLDAWAQLGMILREQRESMRYRKIFSNPPPSVSVTHSIDGGDQLNVWWRDTGPAAPELWVHAPAIVTVSSSGRIDPVRQGMERAGLPEVAHDEPPQPTPGWLARLTTDGINILDAKGTPWVAVEDIPPQIMEKICAHGGLTLIYADLAITHSTDPRLSGWISLATRKNQSCTDNQNSLTPWWRKIFGWLF</sequence>
<organism evidence="1 2">
    <name type="scientific">Helcobacillus massiliensis</name>
    <dbReference type="NCBI Taxonomy" id="521392"/>
    <lineage>
        <taxon>Bacteria</taxon>
        <taxon>Bacillati</taxon>
        <taxon>Actinomycetota</taxon>
        <taxon>Actinomycetes</taxon>
        <taxon>Micrococcales</taxon>
        <taxon>Dermabacteraceae</taxon>
        <taxon>Helcobacillus</taxon>
    </lineage>
</organism>
<dbReference type="Proteomes" id="UP000568050">
    <property type="component" value="Unassembled WGS sequence"/>
</dbReference>
<dbReference type="EMBL" id="JACHWP010000017">
    <property type="protein sequence ID" value="MBB3023931.1"/>
    <property type="molecule type" value="Genomic_DNA"/>
</dbReference>
<proteinExistence type="predicted"/>